<dbReference type="EMBL" id="CP004353">
    <property type="protein sequence ID" value="AHI23810.1"/>
    <property type="molecule type" value="Genomic_DNA"/>
</dbReference>
<accession>W5Y4M1</accession>
<reference evidence="1 2" key="1">
    <citation type="submission" date="2013-02" db="EMBL/GenBank/DDBJ databases">
        <title>The complete genome sequence of Corynebacterium vitaeruminis DSM 20294.</title>
        <authorList>
            <person name="Ruckert C."/>
            <person name="Albersmeier A."/>
            <person name="Kalinowski J."/>
        </authorList>
    </citation>
    <scope>NUCLEOTIDE SEQUENCE [LARGE SCALE GENOMIC DNA]</scope>
    <source>
        <strain evidence="2">ATCC 10234</strain>
    </source>
</reference>
<sequence>MLNCAFRRLRSADKVLVIPTNIMGENKFHSIGSAIVAGEITRHKTTRREIPGGAFDQQFVPTALRRPWRFNSSASSSARLLPSTLSLRGYSPVAKRPK</sequence>
<dbReference type="AlphaFoldDB" id="W5Y4M1"/>
<evidence type="ECO:0000313" key="2">
    <source>
        <dbReference type="Proteomes" id="UP000019222"/>
    </source>
</evidence>
<name>W5Y4M1_9CORY</name>
<organism evidence="1 2">
    <name type="scientific">Corynebacterium vitaeruminis DSM 20294</name>
    <dbReference type="NCBI Taxonomy" id="1224164"/>
    <lineage>
        <taxon>Bacteria</taxon>
        <taxon>Bacillati</taxon>
        <taxon>Actinomycetota</taxon>
        <taxon>Actinomycetes</taxon>
        <taxon>Mycobacteriales</taxon>
        <taxon>Corynebacteriaceae</taxon>
        <taxon>Corynebacterium</taxon>
    </lineage>
</organism>
<gene>
    <name evidence="1" type="ORF">B843_12170</name>
</gene>
<protein>
    <submittedName>
        <fullName evidence="1">Uncharacterized protein</fullName>
    </submittedName>
</protein>
<proteinExistence type="predicted"/>
<evidence type="ECO:0000313" key="1">
    <source>
        <dbReference type="EMBL" id="AHI23810.1"/>
    </source>
</evidence>
<keyword evidence="2" id="KW-1185">Reference proteome</keyword>
<dbReference type="KEGG" id="cvt:B843_12170"/>
<dbReference type="Proteomes" id="UP000019222">
    <property type="component" value="Chromosome"/>
</dbReference>
<dbReference type="HOGENOM" id="CLU_2328990_0_0_11"/>